<accession>G0UC17</accession>
<organism evidence="1">
    <name type="scientific">Trypanosoma vivax (strain Y486)</name>
    <dbReference type="NCBI Taxonomy" id="1055687"/>
    <lineage>
        <taxon>Eukaryota</taxon>
        <taxon>Discoba</taxon>
        <taxon>Euglenozoa</taxon>
        <taxon>Kinetoplastea</taxon>
        <taxon>Metakinetoplastina</taxon>
        <taxon>Trypanosomatida</taxon>
        <taxon>Trypanosomatidae</taxon>
        <taxon>Trypanosoma</taxon>
        <taxon>Duttonella</taxon>
    </lineage>
</organism>
<dbReference type="AlphaFoldDB" id="G0UC17"/>
<sequence>MGTNLCICTRLNIGTARQIHMKNTRPTFLNSSVHGRVRTTAQRNTLTSVKCLNGELVRNCFPYDEEEEMKMARREAHSGTARIISALRVQCALGALQEICSRRKEQAQGLSYVRRRTETNTDRYRCAFTGQ</sequence>
<name>G0UC17_TRYVY</name>
<evidence type="ECO:0000313" key="1">
    <source>
        <dbReference type="EMBL" id="CCC53365.1"/>
    </source>
</evidence>
<gene>
    <name evidence="1" type="ORF">TVY486_1108490</name>
</gene>
<dbReference type="EMBL" id="HE573027">
    <property type="protein sequence ID" value="CCC53365.1"/>
    <property type="molecule type" value="Genomic_DNA"/>
</dbReference>
<proteinExistence type="predicted"/>
<protein>
    <submittedName>
        <fullName evidence="1">Uncharacterized protein</fullName>
    </submittedName>
</protein>
<reference evidence="1" key="1">
    <citation type="journal article" date="2012" name="Proc. Natl. Acad. Sci. U.S.A.">
        <title>Antigenic diversity is generated by distinct evolutionary mechanisms in African trypanosome species.</title>
        <authorList>
            <person name="Jackson A.P."/>
            <person name="Berry A."/>
            <person name="Aslett M."/>
            <person name="Allison H.C."/>
            <person name="Burton P."/>
            <person name="Vavrova-Anderson J."/>
            <person name="Brown R."/>
            <person name="Browne H."/>
            <person name="Corton N."/>
            <person name="Hauser H."/>
            <person name="Gamble J."/>
            <person name="Gilderthorp R."/>
            <person name="Marcello L."/>
            <person name="McQuillan J."/>
            <person name="Otto T.D."/>
            <person name="Quail M.A."/>
            <person name="Sanders M.J."/>
            <person name="van Tonder A."/>
            <person name="Ginger M.L."/>
            <person name="Field M.C."/>
            <person name="Barry J.D."/>
            <person name="Hertz-Fowler C."/>
            <person name="Berriman M."/>
        </authorList>
    </citation>
    <scope>NUCLEOTIDE SEQUENCE</scope>
    <source>
        <strain evidence="1">Y486</strain>
    </source>
</reference>